<evidence type="ECO:0000313" key="2">
    <source>
        <dbReference type="EMBL" id="EEP80052.1"/>
    </source>
</evidence>
<dbReference type="KEGG" id="ure:UREG_04894"/>
<feature type="region of interest" description="Disordered" evidence="1">
    <location>
        <begin position="248"/>
        <end position="268"/>
    </location>
</feature>
<organism evidence="2 3">
    <name type="scientific">Uncinocarpus reesii (strain UAMH 1704)</name>
    <dbReference type="NCBI Taxonomy" id="336963"/>
    <lineage>
        <taxon>Eukaryota</taxon>
        <taxon>Fungi</taxon>
        <taxon>Dikarya</taxon>
        <taxon>Ascomycota</taxon>
        <taxon>Pezizomycotina</taxon>
        <taxon>Eurotiomycetes</taxon>
        <taxon>Eurotiomycetidae</taxon>
        <taxon>Onygenales</taxon>
        <taxon>Onygenaceae</taxon>
        <taxon>Uncinocarpus</taxon>
    </lineage>
</organism>
<name>C4JUU1_UNCRE</name>
<feature type="region of interest" description="Disordered" evidence="1">
    <location>
        <begin position="30"/>
        <end position="54"/>
    </location>
</feature>
<feature type="compositionally biased region" description="Polar residues" evidence="1">
    <location>
        <begin position="326"/>
        <end position="336"/>
    </location>
</feature>
<dbReference type="Proteomes" id="UP000002058">
    <property type="component" value="Unassembled WGS sequence"/>
</dbReference>
<protein>
    <submittedName>
        <fullName evidence="2">Uncharacterized protein</fullName>
    </submittedName>
</protein>
<dbReference type="EMBL" id="CH476617">
    <property type="protein sequence ID" value="EEP80052.1"/>
    <property type="molecule type" value="Genomic_DNA"/>
</dbReference>
<dbReference type="OMA" id="GTSNWYR"/>
<dbReference type="HOGENOM" id="CLU_419762_0_0_1"/>
<evidence type="ECO:0000313" key="3">
    <source>
        <dbReference type="Proteomes" id="UP000002058"/>
    </source>
</evidence>
<evidence type="ECO:0000256" key="1">
    <source>
        <dbReference type="SAM" id="MobiDB-lite"/>
    </source>
</evidence>
<proteinExistence type="predicted"/>
<dbReference type="VEuPathDB" id="FungiDB:UREG_04894"/>
<reference evidence="3" key="1">
    <citation type="journal article" date="2009" name="Genome Res.">
        <title>Comparative genomic analyses of the human fungal pathogens Coccidioides and their relatives.</title>
        <authorList>
            <person name="Sharpton T.J."/>
            <person name="Stajich J.E."/>
            <person name="Rounsley S.D."/>
            <person name="Gardner M.J."/>
            <person name="Wortman J.R."/>
            <person name="Jordar V.S."/>
            <person name="Maiti R."/>
            <person name="Kodira C.D."/>
            <person name="Neafsey D.E."/>
            <person name="Zeng Q."/>
            <person name="Hung C.-Y."/>
            <person name="McMahan C."/>
            <person name="Muszewska A."/>
            <person name="Grynberg M."/>
            <person name="Mandel M.A."/>
            <person name="Kellner E.M."/>
            <person name="Barker B.M."/>
            <person name="Galgiani J.N."/>
            <person name="Orbach M.J."/>
            <person name="Kirkland T.N."/>
            <person name="Cole G.T."/>
            <person name="Henn M.R."/>
            <person name="Birren B.W."/>
            <person name="Taylor J.W."/>
        </authorList>
    </citation>
    <scope>NUCLEOTIDE SEQUENCE [LARGE SCALE GENOMIC DNA]</scope>
    <source>
        <strain evidence="3">UAMH 1704</strain>
    </source>
</reference>
<feature type="region of interest" description="Disordered" evidence="1">
    <location>
        <begin position="589"/>
        <end position="622"/>
    </location>
</feature>
<feature type="region of interest" description="Disordered" evidence="1">
    <location>
        <begin position="101"/>
        <end position="214"/>
    </location>
</feature>
<keyword evidence="3" id="KW-1185">Reference proteome</keyword>
<feature type="region of interest" description="Disordered" evidence="1">
    <location>
        <begin position="518"/>
        <end position="558"/>
    </location>
</feature>
<sequence>MESQCSQTVSQPPEISCQGPVIVHLPVVQPKTQSLQPQGRENVPSASAENSPVIDKLPTSLPYADVARGAIAEPGPLLLSKKRVSQGYQFEDPIAYPTLSESRIRAASQSKRAFRRRSKHSQAPLPPGPEGQPARCSPKPPQLETEALTSPRTSLEPAAESQLKEHIHDKTSTSQQASSAAQLTEYAVGKCNANKQGPSSQTPTGPPSEASVVQKSDNSFIAQLKATLNIASENQPGFTDVLKSADLKEEENPASTINSPPDAESARQPGCKVQLFFPKPKASASPNFTVPLSTNKLPLDVSRSSPSSPVSRRKVYKAFSVPPTPLQNMTSGNAGISNRPLGPNHYNSNQASNGIPGSGEEPKDEIQGIIMGGPALSPTRLGTYATQRSAELVEHRGIPSMHGVMGIATPGGMSVTGNWEQDRLSGNWHRLSAPYSPSIYDPVSTPLHPDFGPMYHPSEVRTSRIAHMAVPIETLDRLFSQIGGLSNELGLVRTELQAQTFQLQQLTAHVNLLHSQPRANGPQASVPTPTTAFRTPPSVEGSRYNNAHNDSGSPNEGHIRQASEATIRQNRQAHDARVAIPPALFSNASSVENTPVPAPISKSASGDIVNGTTTTRRNPSHPIVFGEAHGDGHTVPHSPVVTFRQIQRQQPVTQPHDFETGPVAANNGAQHRRSNSSRSQPTHYNPLVPQFRPGAGHDRVAYGNSRHDGLADNGSHQGPSGGTWGGTRNWYHHAYGNETNQD</sequence>
<feature type="compositionally biased region" description="Polar residues" evidence="1">
    <location>
        <begin position="518"/>
        <end position="533"/>
    </location>
</feature>
<feature type="compositionally biased region" description="Low complexity" evidence="1">
    <location>
        <begin position="172"/>
        <end position="184"/>
    </location>
</feature>
<feature type="compositionally biased region" description="Polar residues" evidence="1">
    <location>
        <begin position="345"/>
        <end position="355"/>
    </location>
</feature>
<dbReference type="OrthoDB" id="4199597at2759"/>
<accession>C4JUU1</accession>
<dbReference type="GeneID" id="8441208"/>
<feature type="region of interest" description="Disordered" evidence="1">
    <location>
        <begin position="648"/>
        <end position="725"/>
    </location>
</feature>
<feature type="region of interest" description="Disordered" evidence="1">
    <location>
        <begin position="322"/>
        <end position="372"/>
    </location>
</feature>
<dbReference type="InParanoid" id="C4JUU1"/>
<feature type="compositionally biased region" description="Polar residues" evidence="1">
    <location>
        <begin position="30"/>
        <end position="50"/>
    </location>
</feature>
<feature type="compositionally biased region" description="Polar residues" evidence="1">
    <location>
        <begin position="543"/>
        <end position="554"/>
    </location>
</feature>
<feature type="compositionally biased region" description="Basic and acidic residues" evidence="1">
    <location>
        <begin position="695"/>
        <end position="710"/>
    </location>
</feature>
<dbReference type="AlphaFoldDB" id="C4JUU1"/>
<feature type="compositionally biased region" description="Basic and acidic residues" evidence="1">
    <location>
        <begin position="162"/>
        <end position="171"/>
    </location>
</feature>
<dbReference type="RefSeq" id="XP_002584205.1">
    <property type="nucleotide sequence ID" value="XM_002584159.1"/>
</dbReference>
<gene>
    <name evidence="2" type="ORF">UREG_04894</name>
</gene>